<feature type="region of interest" description="Disordered" evidence="1">
    <location>
        <begin position="240"/>
        <end position="307"/>
    </location>
</feature>
<sequence length="307" mass="34384">MTKKDEKYLGDFAFARMVAFFQLQCRKADMFTNDLFSNNHIKAMTSGYDHNEGINADRAVIRITEDLIDKVIGKGVHWLCDRLFIMALNNVNIVLDNLLGKESRFHHLIEIKGFRKMVCDTYEEQVAARLNAVNRQMQFKVRYRHNFVALDALLEMVFGVATIKILAEIFHSEVSEKYGGTSRSPVLKRTVEKIKSVTDIFSKLRTFNDKFTEADVIEGGHMSCPHIACPMTTLLSDSDDFLSDSTGTQSGKELDLGASTASAESKMKRDEDAAPFVPPHSSMHHFTPGTRHALKLVPQGSSSSGQG</sequence>
<dbReference type="AlphaFoldDB" id="A0A0G4F7K3"/>
<reference evidence="2" key="1">
    <citation type="submission" date="2014-11" db="EMBL/GenBank/DDBJ databases">
        <authorList>
            <person name="Otto D Thomas"/>
            <person name="Naeem Raeece"/>
        </authorList>
    </citation>
    <scope>NUCLEOTIDE SEQUENCE</scope>
</reference>
<proteinExistence type="predicted"/>
<gene>
    <name evidence="2" type="ORF">Cvel_15558</name>
</gene>
<name>A0A0G4F7K3_9ALVE</name>
<dbReference type="EMBL" id="CDMZ01000172">
    <property type="protein sequence ID" value="CEM08364.1"/>
    <property type="molecule type" value="Genomic_DNA"/>
</dbReference>
<organism evidence="2">
    <name type="scientific">Chromera velia CCMP2878</name>
    <dbReference type="NCBI Taxonomy" id="1169474"/>
    <lineage>
        <taxon>Eukaryota</taxon>
        <taxon>Sar</taxon>
        <taxon>Alveolata</taxon>
        <taxon>Colpodellida</taxon>
        <taxon>Chromeraceae</taxon>
        <taxon>Chromera</taxon>
    </lineage>
</organism>
<dbReference type="VEuPathDB" id="CryptoDB:Cvel_15558"/>
<evidence type="ECO:0000313" key="2">
    <source>
        <dbReference type="EMBL" id="CEM08364.1"/>
    </source>
</evidence>
<protein>
    <submittedName>
        <fullName evidence="2">Uncharacterized protein</fullName>
    </submittedName>
</protein>
<accession>A0A0G4F7K3</accession>
<evidence type="ECO:0000256" key="1">
    <source>
        <dbReference type="SAM" id="MobiDB-lite"/>
    </source>
</evidence>